<evidence type="ECO:0000256" key="8">
    <source>
        <dbReference type="ARBA" id="ARBA00023136"/>
    </source>
</evidence>
<keyword evidence="3 10" id="KW-0349">Heme</keyword>
<keyword evidence="13" id="KW-1185">Reference proteome</keyword>
<keyword evidence="8 10" id="KW-0472">Membrane</keyword>
<dbReference type="EMBL" id="BLLK01000069">
    <property type="protein sequence ID" value="GFH60481.1"/>
    <property type="molecule type" value="Genomic_DNA"/>
</dbReference>
<dbReference type="PANTHER" id="PTHR12743">
    <property type="entry name" value="CYTOCHROME C1 HEME LYASE"/>
    <property type="match status" value="1"/>
</dbReference>
<keyword evidence="5 10" id="KW-0999">Mitochondrion inner membrane</keyword>
<keyword evidence="7 10" id="KW-0496">Mitochondrion</keyword>
<evidence type="ECO:0000256" key="11">
    <source>
        <dbReference type="SAM" id="MobiDB-lite"/>
    </source>
</evidence>
<evidence type="ECO:0000256" key="10">
    <source>
        <dbReference type="RuleBase" id="RU363130"/>
    </source>
</evidence>
<dbReference type="Pfam" id="PF01265">
    <property type="entry name" value="Cyto_heme_lyase"/>
    <property type="match status" value="1"/>
</dbReference>
<organism evidence="12 13">
    <name type="scientific">Chaetoceros tenuissimus</name>
    <dbReference type="NCBI Taxonomy" id="426638"/>
    <lineage>
        <taxon>Eukaryota</taxon>
        <taxon>Sar</taxon>
        <taxon>Stramenopiles</taxon>
        <taxon>Ochrophyta</taxon>
        <taxon>Bacillariophyta</taxon>
        <taxon>Coscinodiscophyceae</taxon>
        <taxon>Chaetocerotophycidae</taxon>
        <taxon>Chaetocerotales</taxon>
        <taxon>Chaetocerotaceae</taxon>
        <taxon>Chaetoceros</taxon>
    </lineage>
</organism>
<evidence type="ECO:0000256" key="9">
    <source>
        <dbReference type="ARBA" id="ARBA00023239"/>
    </source>
</evidence>
<reference evidence="12 13" key="1">
    <citation type="journal article" date="2021" name="Sci. Rep.">
        <title>The genome of the diatom Chaetoceros tenuissimus carries an ancient integrated fragment of an extant virus.</title>
        <authorList>
            <person name="Hongo Y."/>
            <person name="Kimura K."/>
            <person name="Takaki Y."/>
            <person name="Yoshida Y."/>
            <person name="Baba S."/>
            <person name="Kobayashi G."/>
            <person name="Nagasaki K."/>
            <person name="Hano T."/>
            <person name="Tomaru Y."/>
        </authorList>
    </citation>
    <scope>NUCLEOTIDE SEQUENCE [LARGE SCALE GENOMIC DNA]</scope>
    <source>
        <strain evidence="12 13">NIES-3715</strain>
    </source>
</reference>
<dbReference type="EC" id="4.4.1.17" evidence="10"/>
<comment type="catalytic activity">
    <reaction evidence="10">
        <text>holo-[cytochrome c] = apo-[cytochrome c] + heme b</text>
        <dbReference type="Rhea" id="RHEA:22648"/>
        <dbReference type="Rhea" id="RHEA-COMP:10725"/>
        <dbReference type="Rhea" id="RHEA-COMP:10726"/>
        <dbReference type="ChEBI" id="CHEBI:29950"/>
        <dbReference type="ChEBI" id="CHEBI:60344"/>
        <dbReference type="ChEBI" id="CHEBI:83739"/>
        <dbReference type="EC" id="4.4.1.17"/>
    </reaction>
</comment>
<accession>A0AAD3HEL1</accession>
<dbReference type="GO" id="GO:0004408">
    <property type="term" value="F:holocytochrome-c synthase activity"/>
    <property type="evidence" value="ECO:0007669"/>
    <property type="project" value="UniProtKB-EC"/>
</dbReference>
<comment type="function">
    <text evidence="10">Lyase that catalyzes the covalent linking of the heme group to the cytochrome C apoprotein to produce the mature functional cytochrome.</text>
</comment>
<feature type="region of interest" description="Disordered" evidence="11">
    <location>
        <begin position="1"/>
        <end position="27"/>
    </location>
</feature>
<feature type="compositionally biased region" description="Basic and acidic residues" evidence="11">
    <location>
        <begin position="1"/>
        <end position="19"/>
    </location>
</feature>
<dbReference type="Proteomes" id="UP001054902">
    <property type="component" value="Unassembled WGS sequence"/>
</dbReference>
<evidence type="ECO:0000256" key="3">
    <source>
        <dbReference type="ARBA" id="ARBA00022617"/>
    </source>
</evidence>
<dbReference type="PROSITE" id="PS00821">
    <property type="entry name" value="CYTO_HEME_LYASE_1"/>
    <property type="match status" value="1"/>
</dbReference>
<evidence type="ECO:0000256" key="2">
    <source>
        <dbReference type="ARBA" id="ARBA00007255"/>
    </source>
</evidence>
<evidence type="ECO:0000313" key="12">
    <source>
        <dbReference type="EMBL" id="GFH60481.1"/>
    </source>
</evidence>
<keyword evidence="4 10" id="KW-0479">Metal-binding</keyword>
<dbReference type="GO" id="GO:0005743">
    <property type="term" value="C:mitochondrial inner membrane"/>
    <property type="evidence" value="ECO:0007669"/>
    <property type="project" value="UniProtKB-SubCell"/>
</dbReference>
<evidence type="ECO:0000256" key="6">
    <source>
        <dbReference type="ARBA" id="ARBA00023004"/>
    </source>
</evidence>
<dbReference type="GO" id="GO:0046872">
    <property type="term" value="F:metal ion binding"/>
    <property type="evidence" value="ECO:0007669"/>
    <property type="project" value="UniProtKB-KW"/>
</dbReference>
<evidence type="ECO:0000256" key="4">
    <source>
        <dbReference type="ARBA" id="ARBA00022723"/>
    </source>
</evidence>
<keyword evidence="9 10" id="KW-0456">Lyase</keyword>
<feature type="region of interest" description="Disordered" evidence="11">
    <location>
        <begin position="41"/>
        <end position="65"/>
    </location>
</feature>
<proteinExistence type="inferred from homology"/>
<name>A0AAD3HEL1_9STRA</name>
<comment type="caution">
    <text evidence="12">The sequence shown here is derived from an EMBL/GenBank/DDBJ whole genome shotgun (WGS) entry which is preliminary data.</text>
</comment>
<evidence type="ECO:0000256" key="1">
    <source>
        <dbReference type="ARBA" id="ARBA00004273"/>
    </source>
</evidence>
<dbReference type="AlphaFoldDB" id="A0AAD3HEL1"/>
<sequence>MVEQEVEKKASGCPVKHDANNASSVSSLSGWTSFFRSKKNTEVAAPTTAEAQSTGGCPVKGDAQRMIGDITPNSIEAAAKHAQTPQPGQQIPLSTYRATSSIPKPYDQDENKKSPVHQPTDAQKWVYPSEQQFYNAMKRKGWEMPPGMEKAIPHVVQIHNAVNERGWQEVLKWERMRDPTNENPRLVKFIGRPKDLSPRARFYSMLWLRNEPFDRHDWYVDRGEGGSEDSMRRYVIDFYNGDESTKETGGGLMGSSNGLPSMYLDVRPALDDVDSAQDRVKMFFRDAFPGISAFMNSKSSDK</sequence>
<dbReference type="PROSITE" id="PS00822">
    <property type="entry name" value="CYTO_HEME_LYASE_2"/>
    <property type="match status" value="1"/>
</dbReference>
<gene>
    <name evidence="12" type="ORF">CTEN210_16957</name>
</gene>
<feature type="region of interest" description="Disordered" evidence="11">
    <location>
        <begin position="99"/>
        <end position="123"/>
    </location>
</feature>
<dbReference type="PANTHER" id="PTHR12743:SF0">
    <property type="entry name" value="HOLOCYTOCHROME C-TYPE SYNTHASE"/>
    <property type="match status" value="1"/>
</dbReference>
<keyword evidence="6 10" id="KW-0408">Iron</keyword>
<protein>
    <recommendedName>
        <fullName evidence="10">Holocytochrome c-type synthase</fullName>
        <ecNumber evidence="10">4.4.1.17</ecNumber>
    </recommendedName>
</protein>
<evidence type="ECO:0000313" key="13">
    <source>
        <dbReference type="Proteomes" id="UP001054902"/>
    </source>
</evidence>
<comment type="subcellular location">
    <subcellularLocation>
        <location evidence="1 10">Mitochondrion inner membrane</location>
    </subcellularLocation>
</comment>
<evidence type="ECO:0000256" key="7">
    <source>
        <dbReference type="ARBA" id="ARBA00023128"/>
    </source>
</evidence>
<evidence type="ECO:0000256" key="5">
    <source>
        <dbReference type="ARBA" id="ARBA00022792"/>
    </source>
</evidence>
<comment type="similarity">
    <text evidence="2 10">Belongs to the cytochrome c-type heme lyase family.</text>
</comment>
<dbReference type="InterPro" id="IPR000511">
    <property type="entry name" value="Holocyt_c/c1_synthase"/>
</dbReference>